<gene>
    <name evidence="1" type="primary">AVEN_241409_1</name>
    <name evidence="1" type="ORF">TNIN_288711</name>
</gene>
<sequence>MGLERKETTQGDPRSLSAFIQFTDALNRELQEVTHYYHYCFESICKLNYNKAVYRQMLKKSLQSPHEDRACPGHCIPPEEIERVSVYIESFSTKKDIKLYKTSSSQGISIPVLSQNRVLYSQKRIWKTFEPQLGPSKSTDDEYPVDLVHRQPHLVTQPELNDLVRDLELPKSNSELLGSRLQQ</sequence>
<evidence type="ECO:0000313" key="2">
    <source>
        <dbReference type="Proteomes" id="UP000886998"/>
    </source>
</evidence>
<reference evidence="1" key="1">
    <citation type="submission" date="2020-08" db="EMBL/GenBank/DDBJ databases">
        <title>Multicomponent nature underlies the extraordinary mechanical properties of spider dragline silk.</title>
        <authorList>
            <person name="Kono N."/>
            <person name="Nakamura H."/>
            <person name="Mori M."/>
            <person name="Yoshida Y."/>
            <person name="Ohtoshi R."/>
            <person name="Malay A.D."/>
            <person name="Moran D.A.P."/>
            <person name="Tomita M."/>
            <person name="Numata K."/>
            <person name="Arakawa K."/>
        </authorList>
    </citation>
    <scope>NUCLEOTIDE SEQUENCE</scope>
</reference>
<proteinExistence type="predicted"/>
<organism evidence="1 2">
    <name type="scientific">Trichonephila inaurata madagascariensis</name>
    <dbReference type="NCBI Taxonomy" id="2747483"/>
    <lineage>
        <taxon>Eukaryota</taxon>
        <taxon>Metazoa</taxon>
        <taxon>Ecdysozoa</taxon>
        <taxon>Arthropoda</taxon>
        <taxon>Chelicerata</taxon>
        <taxon>Arachnida</taxon>
        <taxon>Araneae</taxon>
        <taxon>Araneomorphae</taxon>
        <taxon>Entelegynae</taxon>
        <taxon>Araneoidea</taxon>
        <taxon>Nephilidae</taxon>
        <taxon>Trichonephila</taxon>
        <taxon>Trichonephila inaurata</taxon>
    </lineage>
</organism>
<keyword evidence="2" id="KW-1185">Reference proteome</keyword>
<dbReference type="OrthoDB" id="7490920at2759"/>
<evidence type="ECO:0000313" key="1">
    <source>
        <dbReference type="EMBL" id="GFY38619.1"/>
    </source>
</evidence>
<protein>
    <submittedName>
        <fullName evidence="1">Uncharacterized protein</fullName>
    </submittedName>
</protein>
<accession>A0A8X6WP05</accession>
<dbReference type="EMBL" id="BMAV01000958">
    <property type="protein sequence ID" value="GFY38619.1"/>
    <property type="molecule type" value="Genomic_DNA"/>
</dbReference>
<comment type="caution">
    <text evidence="1">The sequence shown here is derived from an EMBL/GenBank/DDBJ whole genome shotgun (WGS) entry which is preliminary data.</text>
</comment>
<name>A0A8X6WP05_9ARAC</name>
<dbReference type="Proteomes" id="UP000886998">
    <property type="component" value="Unassembled WGS sequence"/>
</dbReference>
<dbReference type="AlphaFoldDB" id="A0A8X6WP05"/>